<organism evidence="5">
    <name type="scientific">hydrothermal vent metagenome</name>
    <dbReference type="NCBI Taxonomy" id="652676"/>
    <lineage>
        <taxon>unclassified sequences</taxon>
        <taxon>metagenomes</taxon>
        <taxon>ecological metagenomes</taxon>
    </lineage>
</organism>
<dbReference type="SMART" id="SM00318">
    <property type="entry name" value="SNc"/>
    <property type="match status" value="1"/>
</dbReference>
<dbReference type="Pfam" id="PF00565">
    <property type="entry name" value="SNase"/>
    <property type="match status" value="1"/>
</dbReference>
<evidence type="ECO:0000256" key="3">
    <source>
        <dbReference type="ARBA" id="ARBA00022801"/>
    </source>
</evidence>
<dbReference type="PANTHER" id="PTHR12302">
    <property type="entry name" value="EBNA2 BINDING PROTEIN P100"/>
    <property type="match status" value="1"/>
</dbReference>
<dbReference type="PANTHER" id="PTHR12302:SF3">
    <property type="entry name" value="SERINE_THREONINE-PROTEIN KINASE 31"/>
    <property type="match status" value="1"/>
</dbReference>
<gene>
    <name evidence="5" type="ORF">MNBD_NITROSPINAE05-1067</name>
</gene>
<proteinExistence type="predicted"/>
<dbReference type="Gene3D" id="2.40.50.90">
    <property type="match status" value="1"/>
</dbReference>
<dbReference type="SUPFAM" id="SSF50199">
    <property type="entry name" value="Staphylococcal nuclease"/>
    <property type="match status" value="1"/>
</dbReference>
<feature type="domain" description="TNase-like" evidence="4">
    <location>
        <begin position="23"/>
        <end position="146"/>
    </location>
</feature>
<evidence type="ECO:0000256" key="1">
    <source>
        <dbReference type="ARBA" id="ARBA00022722"/>
    </source>
</evidence>
<dbReference type="InterPro" id="IPR035437">
    <property type="entry name" value="SNase_OB-fold_sf"/>
</dbReference>
<sequence length="231" mass="25736">MLKTLQTIVVAGALLFAGQCFAVDMTGKVVEVLDGDTLTFESNDGRLFRVRLKEVDAPEPGQTFGRQATQFVETLLKGKSVRVKISSVDRYDRAIAVLILPDGRVLNRELVSHGLAWHYRVHFPVDPALRALEYQAWKQNAGLWVDPSVVPPWEFRREKGARKPPPADPSAMDYNGIFDYGLIGNPDTKLFLWPDCQGYPEDSRGFAVFGSELHAQKSGFKQSPGCSRPES</sequence>
<dbReference type="AlphaFoldDB" id="A0A3B1CRR2"/>
<evidence type="ECO:0000313" key="5">
    <source>
        <dbReference type="EMBL" id="VAX31042.1"/>
    </source>
</evidence>
<keyword evidence="1" id="KW-0540">Nuclease</keyword>
<name>A0A3B1CRR2_9ZZZZ</name>
<protein>
    <recommendedName>
        <fullName evidence="4">TNase-like domain-containing protein</fullName>
    </recommendedName>
</protein>
<dbReference type="PROSITE" id="PS50830">
    <property type="entry name" value="TNASE_3"/>
    <property type="match status" value="1"/>
</dbReference>
<dbReference type="EMBL" id="UOGG01000139">
    <property type="protein sequence ID" value="VAX31042.1"/>
    <property type="molecule type" value="Genomic_DNA"/>
</dbReference>
<accession>A0A3B1CRR2</accession>
<evidence type="ECO:0000259" key="4">
    <source>
        <dbReference type="PROSITE" id="PS50830"/>
    </source>
</evidence>
<dbReference type="GO" id="GO:0016787">
    <property type="term" value="F:hydrolase activity"/>
    <property type="evidence" value="ECO:0007669"/>
    <property type="project" value="UniProtKB-KW"/>
</dbReference>
<keyword evidence="3" id="KW-0378">Hydrolase</keyword>
<evidence type="ECO:0000256" key="2">
    <source>
        <dbReference type="ARBA" id="ARBA00022759"/>
    </source>
</evidence>
<keyword evidence="2" id="KW-0255">Endonuclease</keyword>
<reference evidence="5" key="1">
    <citation type="submission" date="2018-06" db="EMBL/GenBank/DDBJ databases">
        <authorList>
            <person name="Zhirakovskaya E."/>
        </authorList>
    </citation>
    <scope>NUCLEOTIDE SEQUENCE</scope>
</reference>
<dbReference type="InterPro" id="IPR016071">
    <property type="entry name" value="Staphylococal_nuclease_OB-fold"/>
</dbReference>
<dbReference type="GO" id="GO:0004519">
    <property type="term" value="F:endonuclease activity"/>
    <property type="evidence" value="ECO:0007669"/>
    <property type="project" value="UniProtKB-KW"/>
</dbReference>